<dbReference type="EMBL" id="JAWJWF010000004">
    <property type="protein sequence ID" value="KAK6633644.1"/>
    <property type="molecule type" value="Genomic_DNA"/>
</dbReference>
<evidence type="ECO:0000313" key="2">
    <source>
        <dbReference type="Proteomes" id="UP001359485"/>
    </source>
</evidence>
<sequence>MSFQLGRLLHVEVMQLVETSCVQVNRKCVHRDNAATRIPYTDYYDSFSKNLEGPFSSLRVFSTPHLFSVVHQAPNICILSRSRGSVQQATKQAQRLSLGS</sequence>
<protein>
    <submittedName>
        <fullName evidence="1">Uncharacterized protein</fullName>
    </submittedName>
</protein>
<name>A0ABR1B2B1_POLSC</name>
<comment type="caution">
    <text evidence="1">The sequence shown here is derived from an EMBL/GenBank/DDBJ whole genome shotgun (WGS) entry which is preliminary data.</text>
</comment>
<evidence type="ECO:0000313" key="1">
    <source>
        <dbReference type="EMBL" id="KAK6633644.1"/>
    </source>
</evidence>
<reference evidence="1 2" key="1">
    <citation type="submission" date="2023-09" db="EMBL/GenBank/DDBJ databases">
        <title>Genomes of two closely related lineages of the louse Polyplax serrata with different host specificities.</title>
        <authorList>
            <person name="Martinu J."/>
            <person name="Tarabai H."/>
            <person name="Stefka J."/>
            <person name="Hypsa V."/>
        </authorList>
    </citation>
    <scope>NUCLEOTIDE SEQUENCE [LARGE SCALE GENOMIC DNA]</scope>
    <source>
        <strain evidence="1">98ZLc_SE</strain>
    </source>
</reference>
<gene>
    <name evidence="1" type="ORF">RUM44_004251</name>
</gene>
<proteinExistence type="predicted"/>
<accession>A0ABR1B2B1</accession>
<organism evidence="1 2">
    <name type="scientific">Polyplax serrata</name>
    <name type="common">Common mouse louse</name>
    <dbReference type="NCBI Taxonomy" id="468196"/>
    <lineage>
        <taxon>Eukaryota</taxon>
        <taxon>Metazoa</taxon>
        <taxon>Ecdysozoa</taxon>
        <taxon>Arthropoda</taxon>
        <taxon>Hexapoda</taxon>
        <taxon>Insecta</taxon>
        <taxon>Pterygota</taxon>
        <taxon>Neoptera</taxon>
        <taxon>Paraneoptera</taxon>
        <taxon>Psocodea</taxon>
        <taxon>Troctomorpha</taxon>
        <taxon>Phthiraptera</taxon>
        <taxon>Anoplura</taxon>
        <taxon>Polyplacidae</taxon>
        <taxon>Polyplax</taxon>
    </lineage>
</organism>
<keyword evidence="2" id="KW-1185">Reference proteome</keyword>
<dbReference type="Proteomes" id="UP001359485">
    <property type="component" value="Unassembled WGS sequence"/>
</dbReference>